<evidence type="ECO:0000313" key="1">
    <source>
        <dbReference type="EMBL" id="KAJ9105118.1"/>
    </source>
</evidence>
<evidence type="ECO:0000313" key="2">
    <source>
        <dbReference type="Proteomes" id="UP001230649"/>
    </source>
</evidence>
<sequence length="484" mass="53551">MADQMNLERAFAADDGSSMESPIKYEEVLRVIKARLTTALRKVYSHDLLTESRSRKVIIVENALLPNPIKQLISEVLFDNLKVPSVSFTSGHMLTLMATGNTTGLVVDFGYHETTVVPVYQSRVMYSHLTTTPIAGKAFLQRLKRLIVAFGTYTPPRKSRRPIRPDPKRRSAPTYEEHDTQTEEATGSKPMPEDVLDWWTLEDIRSRGCFVGSVPMRRNVRLDGEDDLQEYAEAFPESCEAKDATFNLRKREVAADSECGTIVVPGWIRERAAEVFFEEGDVDALSVVEVILSCLTGLPIDLRKAMISSIVVSGGACMMPGSIPRLRIQLLQTILQNASDDLEPDDATTSTQSATRTTSKSTAYQLEQHRCGVRETKSQHRRPFRKLVPIAQDLTILNDSDPLMGVNGNTRAGSAPPFNSGLLPWIGGSIAGALQVGSQEVLREREENVLPKPGKQAPKVPVWSELSAAAIPDWTRSISQTAFV</sequence>
<dbReference type="EMBL" id="JASBWS010000050">
    <property type="protein sequence ID" value="KAJ9105118.1"/>
    <property type="molecule type" value="Genomic_DNA"/>
</dbReference>
<reference evidence="1" key="1">
    <citation type="submission" date="2023-04" db="EMBL/GenBank/DDBJ databases">
        <title>Draft Genome sequencing of Naganishia species isolated from polar environments using Oxford Nanopore Technology.</title>
        <authorList>
            <person name="Leo P."/>
            <person name="Venkateswaran K."/>
        </authorList>
    </citation>
    <scope>NUCLEOTIDE SEQUENCE</scope>
    <source>
        <strain evidence="1">MNA-CCFEE 5262</strain>
    </source>
</reference>
<name>A0ACC2W0Z6_9TREE</name>
<protein>
    <submittedName>
        <fullName evidence="1">Uncharacterized protein</fullName>
    </submittedName>
</protein>
<keyword evidence="2" id="KW-1185">Reference proteome</keyword>
<gene>
    <name evidence="1" type="ORF">QFC20_004405</name>
</gene>
<comment type="caution">
    <text evidence="1">The sequence shown here is derived from an EMBL/GenBank/DDBJ whole genome shotgun (WGS) entry which is preliminary data.</text>
</comment>
<dbReference type="Proteomes" id="UP001230649">
    <property type="component" value="Unassembled WGS sequence"/>
</dbReference>
<proteinExistence type="predicted"/>
<accession>A0ACC2W0Z6</accession>
<organism evidence="1 2">
    <name type="scientific">Naganishia adeliensis</name>
    <dbReference type="NCBI Taxonomy" id="92952"/>
    <lineage>
        <taxon>Eukaryota</taxon>
        <taxon>Fungi</taxon>
        <taxon>Dikarya</taxon>
        <taxon>Basidiomycota</taxon>
        <taxon>Agaricomycotina</taxon>
        <taxon>Tremellomycetes</taxon>
        <taxon>Filobasidiales</taxon>
        <taxon>Filobasidiaceae</taxon>
        <taxon>Naganishia</taxon>
    </lineage>
</organism>